<dbReference type="AlphaFoldDB" id="A0A7Y9PHJ1"/>
<dbReference type="Proteomes" id="UP000589520">
    <property type="component" value="Unassembled WGS sequence"/>
</dbReference>
<accession>A0A7Y9PHJ1</accession>
<reference evidence="1 2" key="1">
    <citation type="submission" date="2020-07" db="EMBL/GenBank/DDBJ databases">
        <title>Genomic Encyclopedia of Type Strains, Phase IV (KMG-V): Genome sequencing to study the core and pangenomes of soil and plant-associated prokaryotes.</title>
        <authorList>
            <person name="Whitman W."/>
        </authorList>
    </citation>
    <scope>NUCLEOTIDE SEQUENCE [LARGE SCALE GENOMIC DNA]</scope>
    <source>
        <strain evidence="1 2">X4EP2</strain>
    </source>
</reference>
<comment type="caution">
    <text evidence="1">The sequence shown here is derived from an EMBL/GenBank/DDBJ whole genome shotgun (WGS) entry which is preliminary data.</text>
</comment>
<proteinExistence type="predicted"/>
<gene>
    <name evidence="1" type="ORF">HDF17_002194</name>
</gene>
<sequence>MRLAKSFQDTLLIGSRFDVGEGELDLVVVDNALQTKNERNQGNE</sequence>
<organism evidence="1 2">
    <name type="scientific">Granulicella arctica</name>
    <dbReference type="NCBI Taxonomy" id="940613"/>
    <lineage>
        <taxon>Bacteria</taxon>
        <taxon>Pseudomonadati</taxon>
        <taxon>Acidobacteriota</taxon>
        <taxon>Terriglobia</taxon>
        <taxon>Terriglobales</taxon>
        <taxon>Acidobacteriaceae</taxon>
        <taxon>Granulicella</taxon>
    </lineage>
</organism>
<name>A0A7Y9PHJ1_9BACT</name>
<protein>
    <submittedName>
        <fullName evidence="1">Uncharacterized protein</fullName>
    </submittedName>
</protein>
<evidence type="ECO:0000313" key="2">
    <source>
        <dbReference type="Proteomes" id="UP000589520"/>
    </source>
</evidence>
<dbReference type="RefSeq" id="WP_281372399.1">
    <property type="nucleotide sequence ID" value="NZ_JACCCW010000002.1"/>
</dbReference>
<keyword evidence="2" id="KW-1185">Reference proteome</keyword>
<evidence type="ECO:0000313" key="1">
    <source>
        <dbReference type="EMBL" id="NYF79874.1"/>
    </source>
</evidence>
<dbReference type="EMBL" id="JACCCW010000002">
    <property type="protein sequence ID" value="NYF79874.1"/>
    <property type="molecule type" value="Genomic_DNA"/>
</dbReference>